<organism evidence="3 4">
    <name type="scientific">Gemmobacter fulvus</name>
    <dbReference type="NCBI Taxonomy" id="2840474"/>
    <lineage>
        <taxon>Bacteria</taxon>
        <taxon>Pseudomonadati</taxon>
        <taxon>Pseudomonadota</taxon>
        <taxon>Alphaproteobacteria</taxon>
        <taxon>Rhodobacterales</taxon>
        <taxon>Paracoccaceae</taxon>
        <taxon>Gemmobacter</taxon>
    </lineage>
</organism>
<feature type="coiled-coil region" evidence="1">
    <location>
        <begin position="207"/>
        <end position="364"/>
    </location>
</feature>
<evidence type="ECO:0000313" key="3">
    <source>
        <dbReference type="EMBL" id="QWK93198.1"/>
    </source>
</evidence>
<reference evidence="3" key="1">
    <citation type="submission" date="2021-06" db="EMBL/GenBank/DDBJ databases">
        <authorList>
            <person name="Lee C.-S."/>
            <person name="Jin L."/>
        </authorList>
    </citation>
    <scope>NUCLEOTIDE SEQUENCE</scope>
    <source>
        <strain evidence="3">Con5</strain>
        <plasmid evidence="3">p5</plasmid>
    </source>
</reference>
<evidence type="ECO:0000256" key="2">
    <source>
        <dbReference type="SAM" id="MobiDB-lite"/>
    </source>
</evidence>
<feature type="region of interest" description="Disordered" evidence="2">
    <location>
        <begin position="491"/>
        <end position="510"/>
    </location>
</feature>
<geneLocation type="plasmid" evidence="3 4">
    <name>p5</name>
</geneLocation>
<keyword evidence="1" id="KW-0175">Coiled coil</keyword>
<feature type="coiled-coil region" evidence="1">
    <location>
        <begin position="393"/>
        <end position="462"/>
    </location>
</feature>
<dbReference type="EMBL" id="CP076366">
    <property type="protein sequence ID" value="QWK93198.1"/>
    <property type="molecule type" value="Genomic_DNA"/>
</dbReference>
<dbReference type="SUPFAM" id="SSF57997">
    <property type="entry name" value="Tropomyosin"/>
    <property type="match status" value="1"/>
</dbReference>
<dbReference type="AlphaFoldDB" id="A0A975PCI9"/>
<dbReference type="Proteomes" id="UP000679352">
    <property type="component" value="Plasmid p5"/>
</dbReference>
<evidence type="ECO:0000313" key="4">
    <source>
        <dbReference type="Proteomes" id="UP000679352"/>
    </source>
</evidence>
<name>A0A975PCI9_9RHOB</name>
<evidence type="ECO:0000256" key="1">
    <source>
        <dbReference type="SAM" id="Coils"/>
    </source>
</evidence>
<dbReference type="InterPro" id="IPR029063">
    <property type="entry name" value="SAM-dependent_MTases_sf"/>
</dbReference>
<sequence length="510" mass="54005">MPLPDPALTASGTLVHIGAGSGERLAAQQSSGLSRIVLVEPDPELAAALIRQTRDEPRIEVLPLAVAGADGEATLEVMNFPDLSSLRRPNAALRGLFPGLRARAQPVVEVLSPATLLARLGPLDQPLHVILEAAGAEQEILTGWKAAGALAQIDRLELRCGEEPFHDGAAGRAALESWLVAEGFALDRRDQTDPDWPVLHLRADAHARAQTAALTEARTALQALESRAQQAETALTEAEARAHAAAASAATRLAALEQSLAEAQSALAAKDASLSEAEARISGTTDRATSLDTALAEAKIALATKATALAEAETKLKAATERAATLDKTLAETKAALAAKATALTDAEAKLKAATDRSAALDRTLTETKAALASKTTSLAEAEKLATSRSTRIAELDKTIATLRNQLSQANEDLSRNAFDLRSTRNELGLALRLQTTAQSELQELRQRYEAVQAIKQEQDDLLRQLTPRLHEAARQLQNFALAEASAAETALRQQPSKALPGKKARKIKA</sequence>
<dbReference type="RefSeq" id="WP_215507015.1">
    <property type="nucleotide sequence ID" value="NZ_CP076366.1"/>
</dbReference>
<dbReference type="Gene3D" id="3.40.50.150">
    <property type="entry name" value="Vaccinia Virus protein VP39"/>
    <property type="match status" value="1"/>
</dbReference>
<protein>
    <recommendedName>
        <fullName evidence="5">Methyltransferase FkbM domain-containing protein</fullName>
    </recommendedName>
</protein>
<evidence type="ECO:0008006" key="5">
    <source>
        <dbReference type="Google" id="ProtNLM"/>
    </source>
</evidence>
<keyword evidence="4" id="KW-1185">Reference proteome</keyword>
<feature type="compositionally biased region" description="Basic residues" evidence="2">
    <location>
        <begin position="501"/>
        <end position="510"/>
    </location>
</feature>
<proteinExistence type="predicted"/>
<dbReference type="SUPFAM" id="SSF53335">
    <property type="entry name" value="S-adenosyl-L-methionine-dependent methyltransferases"/>
    <property type="match status" value="1"/>
</dbReference>
<keyword evidence="3" id="KW-0614">Plasmid</keyword>
<accession>A0A975PCI9</accession>
<gene>
    <name evidence="3" type="ORF">KM031_21810</name>
</gene>
<dbReference type="KEGG" id="gfu:KM031_21810"/>